<dbReference type="CDD" id="cd00067">
    <property type="entry name" value="GAL4"/>
    <property type="match status" value="1"/>
</dbReference>
<reference evidence="5" key="1">
    <citation type="submission" date="2016-06" db="EMBL/GenBank/DDBJ databases">
        <title>Draft Genome sequence of the fungus Inonotus baumii.</title>
        <authorList>
            <person name="Zhu H."/>
            <person name="Lin W."/>
        </authorList>
    </citation>
    <scope>NUCLEOTIDE SEQUENCE</scope>
    <source>
        <strain evidence="5">821</strain>
    </source>
</reference>
<dbReference type="GO" id="GO:0008270">
    <property type="term" value="F:zinc ion binding"/>
    <property type="evidence" value="ECO:0007669"/>
    <property type="project" value="InterPro"/>
</dbReference>
<dbReference type="PANTHER" id="PTHR31001:SF81">
    <property type="entry name" value="ZN(II)2CYS6 TRANSCRIPTION FACTOR"/>
    <property type="match status" value="1"/>
</dbReference>
<dbReference type="Gene3D" id="4.10.240.10">
    <property type="entry name" value="Zn(2)-C6 fungal-type DNA-binding domain"/>
    <property type="match status" value="1"/>
</dbReference>
<evidence type="ECO:0000313" key="6">
    <source>
        <dbReference type="Proteomes" id="UP000757232"/>
    </source>
</evidence>
<evidence type="ECO:0000313" key="5">
    <source>
        <dbReference type="EMBL" id="OCB83860.1"/>
    </source>
</evidence>
<dbReference type="InterPro" id="IPR050613">
    <property type="entry name" value="Sec_Metabolite_Reg"/>
</dbReference>
<dbReference type="SMART" id="SM00066">
    <property type="entry name" value="GAL4"/>
    <property type="match status" value="1"/>
</dbReference>
<accession>A0A9Q5HPZ9</accession>
<feature type="region of interest" description="Disordered" evidence="3">
    <location>
        <begin position="294"/>
        <end position="316"/>
    </location>
</feature>
<comment type="caution">
    <text evidence="5">The sequence shown here is derived from an EMBL/GenBank/DDBJ whole genome shotgun (WGS) entry which is preliminary data.</text>
</comment>
<sequence>MFAADSQPHVIKGDLLDIDFTMDMDHRKRRRNRTTQSCLNCHTSKRKCDRKRPCQRCIQLGLTGLCVYEVDDPALRDDPDLDETTRLRNRIAELESLVRELRGKPHPRWADPNYYDGDASDKWHTRSQKRGSAAAAVALAKQRRPQSPHSATPIIKTEPVADMQHAHCYYRLSPSPPPSATSTTYSMNIGQMQSNQYGVNAYQTTYANGTNEAAGCSPGAYSPSSSSSSGLNGHSSNGIYSYEDSCACVSDPAANHSFVALARQLEGMSSYLQQLPGHSQTRCSIYRHIQSLKSSLHGDSSPKPTSATSYTSYDSHASEVLRSPVETDLMTPLTTISTSVPMSGPPTPHSMHMLQWGTDNSGHHNGHVSAYFTNADVYAKGVGVYDVVS</sequence>
<name>A0A9Q5HPZ9_SANBA</name>
<dbReference type="InterPro" id="IPR001138">
    <property type="entry name" value="Zn2Cys6_DnaBD"/>
</dbReference>
<dbReference type="PROSITE" id="PS50048">
    <property type="entry name" value="ZN2_CY6_FUNGAL_2"/>
    <property type="match status" value="1"/>
</dbReference>
<gene>
    <name evidence="5" type="ORF">A7U60_g9066</name>
</gene>
<organism evidence="5 6">
    <name type="scientific">Sanghuangporus baumii</name>
    <name type="common">Phellinus baumii</name>
    <dbReference type="NCBI Taxonomy" id="108892"/>
    <lineage>
        <taxon>Eukaryota</taxon>
        <taxon>Fungi</taxon>
        <taxon>Dikarya</taxon>
        <taxon>Basidiomycota</taxon>
        <taxon>Agaricomycotina</taxon>
        <taxon>Agaricomycetes</taxon>
        <taxon>Hymenochaetales</taxon>
        <taxon>Hymenochaetaceae</taxon>
        <taxon>Sanghuangporus</taxon>
    </lineage>
</organism>
<dbReference type="AlphaFoldDB" id="A0A9Q5HPZ9"/>
<evidence type="ECO:0000259" key="4">
    <source>
        <dbReference type="PROSITE" id="PS50048"/>
    </source>
</evidence>
<evidence type="ECO:0000256" key="3">
    <source>
        <dbReference type="SAM" id="MobiDB-lite"/>
    </source>
</evidence>
<protein>
    <recommendedName>
        <fullName evidence="4">Zn(2)-C6 fungal-type domain-containing protein</fullName>
    </recommendedName>
</protein>
<dbReference type="InterPro" id="IPR036864">
    <property type="entry name" value="Zn2-C6_fun-type_DNA-bd_sf"/>
</dbReference>
<feature type="region of interest" description="Disordered" evidence="3">
    <location>
        <begin position="139"/>
        <end position="158"/>
    </location>
</feature>
<dbReference type="Pfam" id="PF00172">
    <property type="entry name" value="Zn_clus"/>
    <property type="match status" value="1"/>
</dbReference>
<dbReference type="GO" id="GO:0000981">
    <property type="term" value="F:DNA-binding transcription factor activity, RNA polymerase II-specific"/>
    <property type="evidence" value="ECO:0007669"/>
    <property type="project" value="InterPro"/>
</dbReference>
<comment type="subcellular location">
    <subcellularLocation>
        <location evidence="1">Nucleus</location>
    </subcellularLocation>
</comment>
<dbReference type="EMBL" id="LNZH02000217">
    <property type="protein sequence ID" value="OCB83860.1"/>
    <property type="molecule type" value="Genomic_DNA"/>
</dbReference>
<evidence type="ECO:0000256" key="2">
    <source>
        <dbReference type="ARBA" id="ARBA00023242"/>
    </source>
</evidence>
<dbReference type="PROSITE" id="PS00463">
    <property type="entry name" value="ZN2_CY6_FUNGAL_1"/>
    <property type="match status" value="1"/>
</dbReference>
<keyword evidence="2" id="KW-0539">Nucleus</keyword>
<dbReference type="GO" id="GO:0005634">
    <property type="term" value="C:nucleus"/>
    <property type="evidence" value="ECO:0007669"/>
    <property type="project" value="UniProtKB-SubCell"/>
</dbReference>
<proteinExistence type="predicted"/>
<dbReference type="OrthoDB" id="2269373at2759"/>
<feature type="domain" description="Zn(2)-C6 fungal-type" evidence="4">
    <location>
        <begin position="37"/>
        <end position="68"/>
    </location>
</feature>
<dbReference type="SUPFAM" id="SSF57701">
    <property type="entry name" value="Zn2/Cys6 DNA-binding domain"/>
    <property type="match status" value="1"/>
</dbReference>
<dbReference type="PANTHER" id="PTHR31001">
    <property type="entry name" value="UNCHARACTERIZED TRANSCRIPTIONAL REGULATORY PROTEIN"/>
    <property type="match status" value="1"/>
</dbReference>
<feature type="compositionally biased region" description="Polar residues" evidence="3">
    <location>
        <begin position="294"/>
        <end position="315"/>
    </location>
</feature>
<evidence type="ECO:0000256" key="1">
    <source>
        <dbReference type="ARBA" id="ARBA00004123"/>
    </source>
</evidence>
<keyword evidence="6" id="KW-1185">Reference proteome</keyword>
<dbReference type="Proteomes" id="UP000757232">
    <property type="component" value="Unassembled WGS sequence"/>
</dbReference>